<feature type="domain" description="HTH luxR-type" evidence="5">
    <location>
        <begin position="132"/>
        <end position="197"/>
    </location>
</feature>
<dbReference type="PROSITE" id="PS50043">
    <property type="entry name" value="HTH_LUXR_2"/>
    <property type="match status" value="1"/>
</dbReference>
<dbReference type="Pfam" id="PF00196">
    <property type="entry name" value="GerE"/>
    <property type="match status" value="1"/>
</dbReference>
<gene>
    <name evidence="7" type="primary">fixJ</name>
    <name evidence="7" type="ORF">Q0812_04030</name>
</gene>
<dbReference type="InterPro" id="IPR000792">
    <property type="entry name" value="Tscrpt_reg_LuxR_C"/>
</dbReference>
<dbReference type="CDD" id="cd17537">
    <property type="entry name" value="REC_FixJ"/>
    <property type="match status" value="1"/>
</dbReference>
<dbReference type="RefSeq" id="WP_302109002.1">
    <property type="nucleotide sequence ID" value="NZ_JAUKTR010000001.1"/>
</dbReference>
<keyword evidence="1" id="KW-0805">Transcription regulation</keyword>
<feature type="domain" description="Response regulatory" evidence="6">
    <location>
        <begin position="6"/>
        <end position="118"/>
    </location>
</feature>
<proteinExistence type="predicted"/>
<keyword evidence="2" id="KW-0238">DNA-binding</keyword>
<evidence type="ECO:0000256" key="1">
    <source>
        <dbReference type="ARBA" id="ARBA00023015"/>
    </source>
</evidence>
<evidence type="ECO:0000259" key="5">
    <source>
        <dbReference type="PROSITE" id="PS50043"/>
    </source>
</evidence>
<dbReference type="PANTHER" id="PTHR44688:SF16">
    <property type="entry name" value="DNA-BINDING TRANSCRIPTIONAL ACTIVATOR DEVR_DOSR"/>
    <property type="match status" value="1"/>
</dbReference>
<dbReference type="PANTHER" id="PTHR44688">
    <property type="entry name" value="DNA-BINDING TRANSCRIPTIONAL ACTIVATOR DEVR_DOSR"/>
    <property type="match status" value="1"/>
</dbReference>
<reference evidence="7" key="1">
    <citation type="submission" date="2023-07" db="EMBL/GenBank/DDBJ databases">
        <title>Brevundimonas soil sp. nov., isolated from the soil of chemical plant.</title>
        <authorList>
            <person name="Wu N."/>
        </authorList>
    </citation>
    <scope>NUCLEOTIDE SEQUENCE</scope>
    <source>
        <strain evidence="7">XZ-24</strain>
    </source>
</reference>
<evidence type="ECO:0000256" key="2">
    <source>
        <dbReference type="ARBA" id="ARBA00023125"/>
    </source>
</evidence>
<dbReference type="InterPro" id="IPR011006">
    <property type="entry name" value="CheY-like_superfamily"/>
</dbReference>
<evidence type="ECO:0000256" key="3">
    <source>
        <dbReference type="ARBA" id="ARBA00023163"/>
    </source>
</evidence>
<comment type="caution">
    <text evidence="7">The sequence shown here is derived from an EMBL/GenBank/DDBJ whole genome shotgun (WGS) entry which is preliminary data.</text>
</comment>
<dbReference type="InterPro" id="IPR016032">
    <property type="entry name" value="Sig_transdc_resp-reg_C-effctor"/>
</dbReference>
<dbReference type="PROSITE" id="PS50110">
    <property type="entry name" value="RESPONSE_REGULATORY"/>
    <property type="match status" value="1"/>
</dbReference>
<evidence type="ECO:0000259" key="6">
    <source>
        <dbReference type="PROSITE" id="PS50110"/>
    </source>
</evidence>
<accession>A0ABT8SJ37</accession>
<dbReference type="InterPro" id="IPR001789">
    <property type="entry name" value="Sig_transdc_resp-reg_receiver"/>
</dbReference>
<dbReference type="SUPFAM" id="SSF52172">
    <property type="entry name" value="CheY-like"/>
    <property type="match status" value="1"/>
</dbReference>
<dbReference type="PRINTS" id="PR00038">
    <property type="entry name" value="HTHLUXR"/>
</dbReference>
<evidence type="ECO:0000313" key="7">
    <source>
        <dbReference type="EMBL" id="MDO1558595.1"/>
    </source>
</evidence>
<dbReference type="InterPro" id="IPR036388">
    <property type="entry name" value="WH-like_DNA-bd_sf"/>
</dbReference>
<evidence type="ECO:0000313" key="8">
    <source>
        <dbReference type="Proteomes" id="UP001169063"/>
    </source>
</evidence>
<evidence type="ECO:0000256" key="4">
    <source>
        <dbReference type="PROSITE-ProRule" id="PRU00169"/>
    </source>
</evidence>
<dbReference type="NCBIfam" id="NF006900">
    <property type="entry name" value="PRK09390.1"/>
    <property type="match status" value="1"/>
</dbReference>
<protein>
    <submittedName>
        <fullName evidence="7">Response regulator FixJ</fullName>
    </submittedName>
</protein>
<dbReference type="SMART" id="SM00448">
    <property type="entry name" value="REC"/>
    <property type="match status" value="1"/>
</dbReference>
<keyword evidence="4" id="KW-0597">Phosphoprotein</keyword>
<dbReference type="EMBL" id="JAUKTR010000001">
    <property type="protein sequence ID" value="MDO1558595.1"/>
    <property type="molecule type" value="Genomic_DNA"/>
</dbReference>
<name>A0ABT8SJ37_9CAUL</name>
<dbReference type="Pfam" id="PF00072">
    <property type="entry name" value="Response_reg"/>
    <property type="match status" value="1"/>
</dbReference>
<organism evidence="7 8">
    <name type="scientific">Peiella sedimenti</name>
    <dbReference type="NCBI Taxonomy" id="3061083"/>
    <lineage>
        <taxon>Bacteria</taxon>
        <taxon>Pseudomonadati</taxon>
        <taxon>Pseudomonadota</taxon>
        <taxon>Alphaproteobacteria</taxon>
        <taxon>Caulobacterales</taxon>
        <taxon>Caulobacteraceae</taxon>
        <taxon>Peiella</taxon>
    </lineage>
</organism>
<sequence>MIRNPVIHIVDDDEGVRDSLTFLLESAGHEVVAFASPLEALQAKDGPACVITDVRMPEMNGLELVEQLRSKDPGLCIIVITGHADIAMAVEAMKKGAMDFLEKPFDDTALLRAVDQALSVKTDGSPAADPEAARRVASLSMRERQVLEGLMNGQSNKEIARDYDLSPRTVEIYRAKVMAKMSAETYADLIRMGLKAGVSPV</sequence>
<keyword evidence="3" id="KW-0804">Transcription</keyword>
<dbReference type="Gene3D" id="3.40.50.2300">
    <property type="match status" value="1"/>
</dbReference>
<dbReference type="SMART" id="SM00421">
    <property type="entry name" value="HTH_LUXR"/>
    <property type="match status" value="1"/>
</dbReference>
<keyword evidence="8" id="KW-1185">Reference proteome</keyword>
<dbReference type="CDD" id="cd06170">
    <property type="entry name" value="LuxR_C_like"/>
    <property type="match status" value="1"/>
</dbReference>
<dbReference type="Gene3D" id="1.10.10.10">
    <property type="entry name" value="Winged helix-like DNA-binding domain superfamily/Winged helix DNA-binding domain"/>
    <property type="match status" value="1"/>
</dbReference>
<feature type="modified residue" description="4-aspartylphosphate" evidence="4">
    <location>
        <position position="53"/>
    </location>
</feature>
<dbReference type="Proteomes" id="UP001169063">
    <property type="component" value="Unassembled WGS sequence"/>
</dbReference>
<dbReference type="SUPFAM" id="SSF46894">
    <property type="entry name" value="C-terminal effector domain of the bipartite response regulators"/>
    <property type="match status" value="1"/>
</dbReference>